<evidence type="ECO:0000256" key="2">
    <source>
        <dbReference type="SAM" id="SignalP"/>
    </source>
</evidence>
<sequence>MRINKLLFIFFILFVSIPITTFAANLDNVNYPIAALGNCDFKQACHDYCNKEENHLACIEFAKNKEIYSDEKADRMANMEKFKRGMESAFEDTPGGCVSPRECDAYCRIEEHLDECLNYSVKIGHATQEEADKIREKANKGGPGGCKSKETCKGYCTMPEHFDECANFLVEDGKLSAEDAKFAAEAMREAEEFKNQKPAEVNQKKAAEILKIGSGPGGCVNVEECSKFCSGPEHMDECLAFAQKNNLIAPENLEKAKKLMAAGGPGGCRGQTECKAYCNQEEHSQECMDFSLKNGTMTQGQYDKMNKLRNMMEKTSQPQAARPGGCKTDEECNKYCTDSSRIEECIDYALGGGRLNGEIIKNMMGKSESARQKFEEMRQELEKFNQSEGGQMPPAGGVGGQGEKYQVPPNTARPPVQGEGNYGPPEGYGPPPGNYGPPPGYNGQMPPPEVIQKMIQGGQMPPEDFRPGEQSSPGYQPGQQPPPPSSFIINKDSLVGSLIDAAFKFFTKR</sequence>
<proteinExistence type="predicted"/>
<dbReference type="EMBL" id="MHPJ01000015">
    <property type="protein sequence ID" value="OGZ78720.1"/>
    <property type="molecule type" value="Genomic_DNA"/>
</dbReference>
<keyword evidence="2" id="KW-0732">Signal</keyword>
<accession>A0A1G2IWL3</accession>
<reference evidence="3 4" key="1">
    <citation type="journal article" date="2016" name="Nat. Commun.">
        <title>Thousands of microbial genomes shed light on interconnected biogeochemical processes in an aquifer system.</title>
        <authorList>
            <person name="Anantharaman K."/>
            <person name="Brown C.T."/>
            <person name="Hug L.A."/>
            <person name="Sharon I."/>
            <person name="Castelle C.J."/>
            <person name="Probst A.J."/>
            <person name="Thomas B.C."/>
            <person name="Singh A."/>
            <person name="Wilkins M.J."/>
            <person name="Karaoz U."/>
            <person name="Brodie E.L."/>
            <person name="Williams K.H."/>
            <person name="Hubbard S.S."/>
            <person name="Banfield J.F."/>
        </authorList>
    </citation>
    <scope>NUCLEOTIDE SEQUENCE [LARGE SCALE GENOMIC DNA]</scope>
</reference>
<dbReference type="STRING" id="1802223.A2358_02875"/>
<name>A0A1G2IWL3_9BACT</name>
<dbReference type="AlphaFoldDB" id="A0A1G2IWL3"/>
<comment type="caution">
    <text evidence="3">The sequence shown here is derived from an EMBL/GenBank/DDBJ whole genome shotgun (WGS) entry which is preliminary data.</text>
</comment>
<protein>
    <submittedName>
        <fullName evidence="3">Uncharacterized protein</fullName>
    </submittedName>
</protein>
<gene>
    <name evidence="3" type="ORF">A2358_02875</name>
</gene>
<evidence type="ECO:0000256" key="1">
    <source>
        <dbReference type="SAM" id="MobiDB-lite"/>
    </source>
</evidence>
<feature type="region of interest" description="Disordered" evidence="1">
    <location>
        <begin position="384"/>
        <end position="489"/>
    </location>
</feature>
<organism evidence="3 4">
    <name type="scientific">Candidatus Staskawiczbacteria bacterium RIFOXYB1_FULL_37_44</name>
    <dbReference type="NCBI Taxonomy" id="1802223"/>
    <lineage>
        <taxon>Bacteria</taxon>
        <taxon>Candidatus Staskawicziibacteriota</taxon>
    </lineage>
</organism>
<feature type="compositionally biased region" description="Pro residues" evidence="1">
    <location>
        <begin position="427"/>
        <end position="449"/>
    </location>
</feature>
<feature type="signal peptide" evidence="2">
    <location>
        <begin position="1"/>
        <end position="23"/>
    </location>
</feature>
<feature type="compositionally biased region" description="Low complexity" evidence="1">
    <location>
        <begin position="468"/>
        <end position="478"/>
    </location>
</feature>
<feature type="chain" id="PRO_5009583286" evidence="2">
    <location>
        <begin position="24"/>
        <end position="509"/>
    </location>
</feature>
<dbReference type="Proteomes" id="UP000178650">
    <property type="component" value="Unassembled WGS sequence"/>
</dbReference>
<evidence type="ECO:0000313" key="4">
    <source>
        <dbReference type="Proteomes" id="UP000178650"/>
    </source>
</evidence>
<evidence type="ECO:0000313" key="3">
    <source>
        <dbReference type="EMBL" id="OGZ78720.1"/>
    </source>
</evidence>